<sequence>MEGPAIQKRNAFMRLITFTALSKSTIVEIISVLFIILFLYTGISKLMEYAVFKEQIAESPILKPVASFIAWALPLTEFIVSLLLIIPRWRLKGLYASLFLMIAFTIYIGAIMLFNKELPCSCGGIISELSWNGHLIFNSIFILLALIGVLLEKKIRRSIKADMDKLNGGNQ</sequence>
<keyword evidence="2 5" id="KW-0812">Transmembrane</keyword>
<evidence type="ECO:0000256" key="3">
    <source>
        <dbReference type="ARBA" id="ARBA00022989"/>
    </source>
</evidence>
<dbReference type="InterPro" id="IPR009908">
    <property type="entry name" value="Methylamine_util_MauE"/>
</dbReference>
<feature type="transmembrane region" description="Helical" evidence="5">
    <location>
        <begin position="61"/>
        <end position="86"/>
    </location>
</feature>
<gene>
    <name evidence="7" type="ORF">FAM09_13955</name>
</gene>
<dbReference type="AlphaFoldDB" id="A0A4S8HWJ1"/>
<feature type="domain" description="Methylamine utilisation protein MauE" evidence="6">
    <location>
        <begin position="24"/>
        <end position="150"/>
    </location>
</feature>
<dbReference type="EMBL" id="STFF01000003">
    <property type="protein sequence ID" value="THU39601.1"/>
    <property type="molecule type" value="Genomic_DNA"/>
</dbReference>
<keyword evidence="8" id="KW-1185">Reference proteome</keyword>
<dbReference type="RefSeq" id="WP_166437136.1">
    <property type="nucleotide sequence ID" value="NZ_STFF01000003.1"/>
</dbReference>
<protein>
    <submittedName>
        <fullName evidence="7">DoxX family membrane protein</fullName>
    </submittedName>
</protein>
<comment type="caution">
    <text evidence="7">The sequence shown here is derived from an EMBL/GenBank/DDBJ whole genome shotgun (WGS) entry which is preliminary data.</text>
</comment>
<reference evidence="7 8" key="1">
    <citation type="submission" date="2019-04" db="EMBL/GenBank/DDBJ databases">
        <title>Niastella caeni sp. nov., isolated from activated sludge.</title>
        <authorList>
            <person name="Sheng M."/>
        </authorList>
    </citation>
    <scope>NUCLEOTIDE SEQUENCE [LARGE SCALE GENOMIC DNA]</scope>
    <source>
        <strain evidence="7 8">HX-2-15</strain>
    </source>
</reference>
<evidence type="ECO:0000256" key="5">
    <source>
        <dbReference type="SAM" id="Phobius"/>
    </source>
</evidence>
<accession>A0A4S8HWJ1</accession>
<feature type="transmembrane region" description="Helical" evidence="5">
    <location>
        <begin position="93"/>
        <end position="114"/>
    </location>
</feature>
<name>A0A4S8HWJ1_9BACT</name>
<dbReference type="GO" id="GO:0016020">
    <property type="term" value="C:membrane"/>
    <property type="evidence" value="ECO:0007669"/>
    <property type="project" value="UniProtKB-SubCell"/>
</dbReference>
<dbReference type="Pfam" id="PF07291">
    <property type="entry name" value="MauE"/>
    <property type="match status" value="1"/>
</dbReference>
<evidence type="ECO:0000259" key="6">
    <source>
        <dbReference type="Pfam" id="PF07291"/>
    </source>
</evidence>
<organism evidence="7 8">
    <name type="scientific">Niastella caeni</name>
    <dbReference type="NCBI Taxonomy" id="2569763"/>
    <lineage>
        <taxon>Bacteria</taxon>
        <taxon>Pseudomonadati</taxon>
        <taxon>Bacteroidota</taxon>
        <taxon>Chitinophagia</taxon>
        <taxon>Chitinophagales</taxon>
        <taxon>Chitinophagaceae</taxon>
        <taxon>Niastella</taxon>
    </lineage>
</organism>
<feature type="transmembrane region" description="Helical" evidence="5">
    <location>
        <begin position="134"/>
        <end position="151"/>
    </location>
</feature>
<evidence type="ECO:0000256" key="2">
    <source>
        <dbReference type="ARBA" id="ARBA00022692"/>
    </source>
</evidence>
<keyword evidence="4 5" id="KW-0472">Membrane</keyword>
<dbReference type="GO" id="GO:0030416">
    <property type="term" value="P:methylamine metabolic process"/>
    <property type="evidence" value="ECO:0007669"/>
    <property type="project" value="InterPro"/>
</dbReference>
<evidence type="ECO:0000256" key="4">
    <source>
        <dbReference type="ARBA" id="ARBA00023136"/>
    </source>
</evidence>
<feature type="transmembrane region" description="Helical" evidence="5">
    <location>
        <begin position="12"/>
        <end position="41"/>
    </location>
</feature>
<evidence type="ECO:0000313" key="7">
    <source>
        <dbReference type="EMBL" id="THU39601.1"/>
    </source>
</evidence>
<evidence type="ECO:0000256" key="1">
    <source>
        <dbReference type="ARBA" id="ARBA00004141"/>
    </source>
</evidence>
<keyword evidence="3 5" id="KW-1133">Transmembrane helix</keyword>
<comment type="subcellular location">
    <subcellularLocation>
        <location evidence="1">Membrane</location>
        <topology evidence="1">Multi-pass membrane protein</topology>
    </subcellularLocation>
</comment>
<proteinExistence type="predicted"/>
<evidence type="ECO:0000313" key="8">
    <source>
        <dbReference type="Proteomes" id="UP000306918"/>
    </source>
</evidence>
<dbReference type="Proteomes" id="UP000306918">
    <property type="component" value="Unassembled WGS sequence"/>
</dbReference>